<feature type="transmembrane region" description="Helical" evidence="6">
    <location>
        <begin position="275"/>
        <end position="298"/>
    </location>
</feature>
<dbReference type="GO" id="GO:0055085">
    <property type="term" value="P:transmembrane transport"/>
    <property type="evidence" value="ECO:0007669"/>
    <property type="project" value="InterPro"/>
</dbReference>
<feature type="domain" description="ABC transmembrane type-1" evidence="7">
    <location>
        <begin position="80"/>
        <end position="302"/>
    </location>
</feature>
<dbReference type="PANTHER" id="PTHR43839">
    <property type="entry name" value="OPPC IN A BINDING PROTEIN-DEPENDENT TRANSPORT SYSTEM"/>
    <property type="match status" value="1"/>
</dbReference>
<evidence type="ECO:0000256" key="6">
    <source>
        <dbReference type="SAM" id="Phobius"/>
    </source>
</evidence>
<feature type="transmembrane region" description="Helical" evidence="6">
    <location>
        <begin position="12"/>
        <end position="33"/>
    </location>
</feature>
<dbReference type="GO" id="GO:0016020">
    <property type="term" value="C:membrane"/>
    <property type="evidence" value="ECO:0007669"/>
    <property type="project" value="UniProtKB-SubCell"/>
</dbReference>
<name>A0A161RWL2_9BACL</name>
<evidence type="ECO:0000256" key="4">
    <source>
        <dbReference type="ARBA" id="ARBA00022989"/>
    </source>
</evidence>
<comment type="subcellular location">
    <subcellularLocation>
        <location evidence="1">Membrane</location>
        <topology evidence="1">Multi-pass membrane protein</topology>
    </subcellularLocation>
</comment>
<gene>
    <name evidence="8" type="ORF">AWM68_01910</name>
</gene>
<dbReference type="Gene3D" id="1.10.3720.10">
    <property type="entry name" value="MetI-like"/>
    <property type="match status" value="1"/>
</dbReference>
<evidence type="ECO:0000256" key="3">
    <source>
        <dbReference type="ARBA" id="ARBA00022692"/>
    </source>
</evidence>
<evidence type="ECO:0000256" key="2">
    <source>
        <dbReference type="ARBA" id="ARBA00022448"/>
    </source>
</evidence>
<dbReference type="InterPro" id="IPR000515">
    <property type="entry name" value="MetI-like"/>
</dbReference>
<keyword evidence="5 6" id="KW-0472">Membrane</keyword>
<feature type="transmembrane region" description="Helical" evidence="6">
    <location>
        <begin position="82"/>
        <end position="108"/>
    </location>
</feature>
<reference evidence="9" key="1">
    <citation type="submission" date="2016-01" db="EMBL/GenBank/DDBJ databases">
        <title>Draft genome of Chromobacterium sp. F49.</title>
        <authorList>
            <person name="Hong K.W."/>
        </authorList>
    </citation>
    <scope>NUCLEOTIDE SEQUENCE [LARGE SCALE GENOMIC DNA]</scope>
    <source>
        <strain evidence="9">P7IIIA</strain>
    </source>
</reference>
<dbReference type="Proteomes" id="UP000076567">
    <property type="component" value="Unassembled WGS sequence"/>
</dbReference>
<keyword evidence="3 6" id="KW-0812">Transmembrane</keyword>
<dbReference type="OrthoDB" id="2155652at2"/>
<feature type="transmembrane region" description="Helical" evidence="6">
    <location>
        <begin position="128"/>
        <end position="147"/>
    </location>
</feature>
<accession>A0A161RWL2</accession>
<keyword evidence="9" id="KW-1185">Reference proteome</keyword>
<organism evidence="8 9">
    <name type="scientific">Fictibacillus phosphorivorans</name>
    <dbReference type="NCBI Taxonomy" id="1221500"/>
    <lineage>
        <taxon>Bacteria</taxon>
        <taxon>Bacillati</taxon>
        <taxon>Bacillota</taxon>
        <taxon>Bacilli</taxon>
        <taxon>Bacillales</taxon>
        <taxon>Fictibacillaceae</taxon>
        <taxon>Fictibacillus</taxon>
    </lineage>
</organism>
<evidence type="ECO:0000256" key="5">
    <source>
        <dbReference type="ARBA" id="ARBA00023136"/>
    </source>
</evidence>
<dbReference type="RefSeq" id="WP_066236393.1">
    <property type="nucleotide sequence ID" value="NZ_LRFC01000001.1"/>
</dbReference>
<evidence type="ECO:0000256" key="1">
    <source>
        <dbReference type="ARBA" id="ARBA00004141"/>
    </source>
</evidence>
<dbReference type="AlphaFoldDB" id="A0A161RWL2"/>
<proteinExistence type="predicted"/>
<comment type="caution">
    <text evidence="8">The sequence shown here is derived from an EMBL/GenBank/DDBJ whole genome shotgun (WGS) entry which is preliminary data.</text>
</comment>
<dbReference type="EMBL" id="LRFC01000001">
    <property type="protein sequence ID" value="KZE69046.1"/>
    <property type="molecule type" value="Genomic_DNA"/>
</dbReference>
<evidence type="ECO:0000259" key="7">
    <source>
        <dbReference type="PROSITE" id="PS50928"/>
    </source>
</evidence>
<sequence>MFKRVFLNPFFLSGFLFLTLVFIGSFVYTYWFAESIQYSRYLYNSEGLIIDMAPFPPSLDFPIGTDKDGKQMIFILLEGAKFTIGIALGLAFIRILAGTIMGVIFYLLPNKLLMGIKSLVDSYHYAPVVIFAFLLLSPAYIAFNWAYDFDELFYYTLFVLAFLGVPILALYVAEEIRGVYNLEFIKNASLLGGSKCHILWKHVKPYLIPKLCLLFVQQISQLLNLLAHLAMLQIFFGGTKFILMEQENTKGPEGSKVIEAFSNNNEWAGLLGKSWASFITFPWIVFGSVIAIALTVLATNLMAEGIRRVTGLEPVKIKKNKQIPSEQMSNKISFEKLS</sequence>
<keyword evidence="4 6" id="KW-1133">Transmembrane helix</keyword>
<dbReference type="InterPro" id="IPR035906">
    <property type="entry name" value="MetI-like_sf"/>
</dbReference>
<feature type="transmembrane region" description="Helical" evidence="6">
    <location>
        <begin position="153"/>
        <end position="173"/>
    </location>
</feature>
<evidence type="ECO:0000313" key="8">
    <source>
        <dbReference type="EMBL" id="KZE69046.1"/>
    </source>
</evidence>
<dbReference type="CDD" id="cd06261">
    <property type="entry name" value="TM_PBP2"/>
    <property type="match status" value="1"/>
</dbReference>
<dbReference type="SUPFAM" id="SSF161098">
    <property type="entry name" value="MetI-like"/>
    <property type="match status" value="1"/>
</dbReference>
<dbReference type="PROSITE" id="PS50928">
    <property type="entry name" value="ABC_TM1"/>
    <property type="match status" value="1"/>
</dbReference>
<dbReference type="PANTHER" id="PTHR43839:SF3">
    <property type="entry name" value="OLIGOPEPTIDE ABC TRANSPORTER, PERMEASE PROTEIN"/>
    <property type="match status" value="1"/>
</dbReference>
<evidence type="ECO:0000313" key="9">
    <source>
        <dbReference type="Proteomes" id="UP000076567"/>
    </source>
</evidence>
<keyword evidence="2" id="KW-0813">Transport</keyword>
<protein>
    <recommendedName>
        <fullName evidence="7">ABC transmembrane type-1 domain-containing protein</fullName>
    </recommendedName>
</protein>